<comment type="pathway">
    <text evidence="4">Protein modification; protein glycosylation.</text>
</comment>
<organism evidence="16 17">
    <name type="scientific">Candidatus Danuiimicrobium aquiferis</name>
    <dbReference type="NCBI Taxonomy" id="1801832"/>
    <lineage>
        <taxon>Bacteria</taxon>
        <taxon>Pseudomonadati</taxon>
        <taxon>Candidatus Omnitrophota</taxon>
        <taxon>Candidatus Danuiimicrobium</taxon>
    </lineage>
</organism>
<keyword evidence="10" id="KW-0460">Magnesium</keyword>
<dbReference type="GO" id="GO:0046872">
    <property type="term" value="F:metal ion binding"/>
    <property type="evidence" value="ECO:0007669"/>
    <property type="project" value="UniProtKB-KW"/>
</dbReference>
<feature type="transmembrane region" description="Helical" evidence="14">
    <location>
        <begin position="243"/>
        <end position="258"/>
    </location>
</feature>
<dbReference type="AlphaFoldDB" id="A0A1G1KVD2"/>
<dbReference type="InterPro" id="IPR003674">
    <property type="entry name" value="Oligo_trans_STT3"/>
</dbReference>
<name>A0A1G1KVD2_9BACT</name>
<dbReference type="PANTHER" id="PTHR13872:SF1">
    <property type="entry name" value="DOLICHYL-DIPHOSPHOOLIGOSACCHARIDE--PROTEIN GLYCOSYLTRANSFERASE SUBUNIT STT3B"/>
    <property type="match status" value="1"/>
</dbReference>
<evidence type="ECO:0000256" key="13">
    <source>
        <dbReference type="ARBA" id="ARBA00023211"/>
    </source>
</evidence>
<protein>
    <recommendedName>
        <fullName evidence="15">Oligosaccharyl transferase STT3 N-terminal domain-containing protein</fullName>
    </recommendedName>
</protein>
<dbReference type="EMBL" id="MHFR01000045">
    <property type="protein sequence ID" value="OGW96924.1"/>
    <property type="molecule type" value="Genomic_DNA"/>
</dbReference>
<keyword evidence="11 14" id="KW-1133">Transmembrane helix</keyword>
<comment type="caution">
    <text evidence="16">The sequence shown here is derived from an EMBL/GenBank/DDBJ whole genome shotgun (WGS) entry which is preliminary data.</text>
</comment>
<evidence type="ECO:0000256" key="3">
    <source>
        <dbReference type="ARBA" id="ARBA00004127"/>
    </source>
</evidence>
<comment type="similarity">
    <text evidence="5">Belongs to the STT3 family.</text>
</comment>
<sequence>MRRNKLKLFIAAFVAFLISCVISIYVRTYALRESTYVPAAARAVAEKMVQTSLRNQVMAILSVKSENLPESLRLRLAEKQVENLIKTDRPRYEQAVNQMLSEMRQSQNPQQSRHYLLEADPYYYYYISSILAEQGKFTAEFKDGMYFNRLRGAPHGRWTYFYLNSYVGYYFYRILEFFLPHIELMEALGYVSLVLTVVALALFFILCYSLDVGLFSAFLGSIIFGLAPVFIQRSAYGWYDSDPYNYIFPFAVLSLYFWSTKRNRFVYASGIIAGFLTALFAMFWQGWPFIFVLVLVAGITSGILGVLLRKKEGQGYPKFSVSFFVTCLLFGLIFLTPKRLADNFFQGFSFLGQFNPSELEVWPNLFLTVGETRSIQLIKLVYLSGNMITFSVSILGVIWYLIWSLRSRNFHSFSRWTTLMILLIPLTVMSLQTERFALLFVIPYALFLTMAVEGINDVFEKLVLLINQFRKIQEGFKKTLIRIVPAVIAMIVLLPMTLIEGHIVGLRIKPIMNDAWYAMMMEIKEKTPKDAIIDCWWPPGHFISGLAKRRVLFDGASQQVPEAYWLAKAYLANDERVSAGILRMLDVSGNDSVDYLKKVGFDLPMSIDIVTSLLPLSREQAFGVFPEKMSAEQKNNLLDLIYGSKQLPPGYLLIYDDLMKQNLALTMVAKWDFRKALEMKTQGRNKTTAENKKSNIPDPYVRQVMEIIGGIWKYTPESRLKERKGNLFFFDNGLRIDIPTKEAFIEQPEKKLKGKPLSLFYLEGNQLIEKQYLDGNVDVSALLIEQNGEYSCVMANRELIRSMLFRLYYLNGEGLDYFKPFLKQSDDKTKTYLYLFQVDYNLLKKADGQ</sequence>
<evidence type="ECO:0000256" key="10">
    <source>
        <dbReference type="ARBA" id="ARBA00022842"/>
    </source>
</evidence>
<dbReference type="GO" id="GO:0016020">
    <property type="term" value="C:membrane"/>
    <property type="evidence" value="ECO:0007669"/>
    <property type="project" value="InterPro"/>
</dbReference>
<evidence type="ECO:0000256" key="2">
    <source>
        <dbReference type="ARBA" id="ARBA00001946"/>
    </source>
</evidence>
<evidence type="ECO:0000256" key="11">
    <source>
        <dbReference type="ARBA" id="ARBA00022989"/>
    </source>
</evidence>
<keyword evidence="12 14" id="KW-0472">Membrane</keyword>
<dbReference type="PANTHER" id="PTHR13872">
    <property type="entry name" value="DOLICHYL-DIPHOSPHOOLIGOSACCHARIDE--PROTEIN GLYCOSYLTRANSFERASE SUBUNIT"/>
    <property type="match status" value="1"/>
</dbReference>
<evidence type="ECO:0000256" key="4">
    <source>
        <dbReference type="ARBA" id="ARBA00004922"/>
    </source>
</evidence>
<evidence type="ECO:0000256" key="12">
    <source>
        <dbReference type="ARBA" id="ARBA00023136"/>
    </source>
</evidence>
<feature type="domain" description="Oligosaccharyl transferase STT3 N-terminal" evidence="15">
    <location>
        <begin position="113"/>
        <end position="489"/>
    </location>
</feature>
<feature type="transmembrane region" description="Helical" evidence="14">
    <location>
        <begin position="380"/>
        <end position="401"/>
    </location>
</feature>
<evidence type="ECO:0000256" key="6">
    <source>
        <dbReference type="ARBA" id="ARBA00022676"/>
    </source>
</evidence>
<keyword evidence="8 14" id="KW-0812">Transmembrane</keyword>
<evidence type="ECO:0000256" key="7">
    <source>
        <dbReference type="ARBA" id="ARBA00022679"/>
    </source>
</evidence>
<evidence type="ECO:0000256" key="1">
    <source>
        <dbReference type="ARBA" id="ARBA00001936"/>
    </source>
</evidence>
<feature type="transmembrane region" description="Helical" evidence="14">
    <location>
        <begin position="319"/>
        <end position="336"/>
    </location>
</feature>
<dbReference type="InterPro" id="IPR048307">
    <property type="entry name" value="STT3_N"/>
</dbReference>
<dbReference type="PROSITE" id="PS51257">
    <property type="entry name" value="PROKAR_LIPOPROTEIN"/>
    <property type="match status" value="1"/>
</dbReference>
<feature type="transmembrane region" description="Helical" evidence="14">
    <location>
        <begin position="289"/>
        <end position="307"/>
    </location>
</feature>
<keyword evidence="9" id="KW-0479">Metal-binding</keyword>
<reference evidence="16 17" key="1">
    <citation type="journal article" date="2016" name="Nat. Commun.">
        <title>Thousands of microbial genomes shed light on interconnected biogeochemical processes in an aquifer system.</title>
        <authorList>
            <person name="Anantharaman K."/>
            <person name="Brown C.T."/>
            <person name="Hug L.A."/>
            <person name="Sharon I."/>
            <person name="Castelle C.J."/>
            <person name="Probst A.J."/>
            <person name="Thomas B.C."/>
            <person name="Singh A."/>
            <person name="Wilkins M.J."/>
            <person name="Karaoz U."/>
            <person name="Brodie E.L."/>
            <person name="Williams K.H."/>
            <person name="Hubbard S.S."/>
            <person name="Banfield J.F."/>
        </authorList>
    </citation>
    <scope>NUCLEOTIDE SEQUENCE [LARGE SCALE GENOMIC DNA]</scope>
</reference>
<evidence type="ECO:0000259" key="15">
    <source>
        <dbReference type="Pfam" id="PF02516"/>
    </source>
</evidence>
<evidence type="ECO:0000256" key="9">
    <source>
        <dbReference type="ARBA" id="ARBA00022723"/>
    </source>
</evidence>
<keyword evidence="7" id="KW-0808">Transferase</keyword>
<comment type="cofactor">
    <cofactor evidence="2">
        <name>Mg(2+)</name>
        <dbReference type="ChEBI" id="CHEBI:18420"/>
    </cofactor>
</comment>
<feature type="transmembrane region" description="Helical" evidence="14">
    <location>
        <begin position="6"/>
        <end position="26"/>
    </location>
</feature>
<evidence type="ECO:0000256" key="14">
    <source>
        <dbReference type="SAM" id="Phobius"/>
    </source>
</evidence>
<dbReference type="Pfam" id="PF02516">
    <property type="entry name" value="STT3"/>
    <property type="match status" value="1"/>
</dbReference>
<feature type="transmembrane region" description="Helical" evidence="14">
    <location>
        <begin position="413"/>
        <end position="431"/>
    </location>
</feature>
<keyword evidence="13" id="KW-0464">Manganese</keyword>
<evidence type="ECO:0000256" key="5">
    <source>
        <dbReference type="ARBA" id="ARBA00010810"/>
    </source>
</evidence>
<keyword evidence="6" id="KW-0328">Glycosyltransferase</keyword>
<dbReference type="GO" id="GO:0012505">
    <property type="term" value="C:endomembrane system"/>
    <property type="evidence" value="ECO:0007669"/>
    <property type="project" value="UniProtKB-SubCell"/>
</dbReference>
<dbReference type="UniPathway" id="UPA00378"/>
<feature type="transmembrane region" description="Helical" evidence="14">
    <location>
        <begin position="480"/>
        <end position="499"/>
    </location>
</feature>
<evidence type="ECO:0000256" key="8">
    <source>
        <dbReference type="ARBA" id="ARBA00022692"/>
    </source>
</evidence>
<proteinExistence type="inferred from homology"/>
<dbReference type="Gene3D" id="3.40.50.12610">
    <property type="match status" value="1"/>
</dbReference>
<feature type="transmembrane region" description="Helical" evidence="14">
    <location>
        <begin position="437"/>
        <end position="459"/>
    </location>
</feature>
<comment type="cofactor">
    <cofactor evidence="1">
        <name>Mn(2+)</name>
        <dbReference type="ChEBI" id="CHEBI:29035"/>
    </cofactor>
</comment>
<dbReference type="GO" id="GO:0004576">
    <property type="term" value="F:oligosaccharyl transferase activity"/>
    <property type="evidence" value="ECO:0007669"/>
    <property type="project" value="InterPro"/>
</dbReference>
<comment type="subcellular location">
    <subcellularLocation>
        <location evidence="3">Endomembrane system</location>
        <topology evidence="3">Multi-pass membrane protein</topology>
    </subcellularLocation>
</comment>
<accession>A0A1G1KVD2</accession>
<dbReference type="Proteomes" id="UP000178187">
    <property type="component" value="Unassembled WGS sequence"/>
</dbReference>
<feature type="transmembrane region" description="Helical" evidence="14">
    <location>
        <begin position="265"/>
        <end position="283"/>
    </location>
</feature>
<feature type="transmembrane region" description="Helical" evidence="14">
    <location>
        <begin position="212"/>
        <end position="231"/>
    </location>
</feature>
<evidence type="ECO:0000313" key="17">
    <source>
        <dbReference type="Proteomes" id="UP000178187"/>
    </source>
</evidence>
<evidence type="ECO:0000313" key="16">
    <source>
        <dbReference type="EMBL" id="OGW96924.1"/>
    </source>
</evidence>
<feature type="transmembrane region" description="Helical" evidence="14">
    <location>
        <begin position="187"/>
        <end position="205"/>
    </location>
</feature>
<gene>
    <name evidence="16" type="ORF">A3G33_02885</name>
</gene>